<proteinExistence type="predicted"/>
<sequence length="173" mass="18891">MSIFNRLKNATIGFNRGLLGLSTIIAHTCLTIRKRADEFSEWEPPIRIVKDKVVTTEFVDFIVDQLQTETSEFGDFKYHQCGLGVTAENVTDSGIETDTGISPATGTQTETDHDTYKSVATMTMDATEAITEHVIMSQSGAGTCMDRTVFSAINVVSGNQIEFTFEISFTAGG</sequence>
<dbReference type="AlphaFoldDB" id="A0A6M3LKJ8"/>
<accession>A0A6M3LKJ8</accession>
<evidence type="ECO:0000313" key="1">
    <source>
        <dbReference type="EMBL" id="QJA95897.1"/>
    </source>
</evidence>
<name>A0A6M3LKJ8_9ZZZZ</name>
<protein>
    <submittedName>
        <fullName evidence="1">Uncharacterized protein</fullName>
    </submittedName>
</protein>
<organism evidence="1">
    <name type="scientific">viral metagenome</name>
    <dbReference type="NCBI Taxonomy" id="1070528"/>
    <lineage>
        <taxon>unclassified sequences</taxon>
        <taxon>metagenomes</taxon>
        <taxon>organismal metagenomes</taxon>
    </lineage>
</organism>
<gene>
    <name evidence="1" type="ORF">MM415B05096_0009</name>
</gene>
<dbReference type="EMBL" id="MT143353">
    <property type="protein sequence ID" value="QJA95897.1"/>
    <property type="molecule type" value="Genomic_DNA"/>
</dbReference>
<reference evidence="1" key="1">
    <citation type="submission" date="2020-03" db="EMBL/GenBank/DDBJ databases">
        <title>The deep terrestrial virosphere.</title>
        <authorList>
            <person name="Holmfeldt K."/>
            <person name="Nilsson E."/>
            <person name="Simone D."/>
            <person name="Lopez-Fernandez M."/>
            <person name="Wu X."/>
            <person name="de Brujin I."/>
            <person name="Lundin D."/>
            <person name="Andersson A."/>
            <person name="Bertilsson S."/>
            <person name="Dopson M."/>
        </authorList>
    </citation>
    <scope>NUCLEOTIDE SEQUENCE</scope>
    <source>
        <strain evidence="1">MM415B05096</strain>
    </source>
</reference>